<dbReference type="OrthoDB" id="5380370at2759"/>
<feature type="compositionally biased region" description="Basic and acidic residues" evidence="1">
    <location>
        <begin position="363"/>
        <end position="375"/>
    </location>
</feature>
<sequence>MHAGEGTVSSARPVAAAGPVVIPFRDSSLGEAPVKARHTHALRRAATERCLKRCQTDDHQNIQSRSRSQSTSHPAEDASMIWFDEDGSPPHSLQGRQLPSQDRLRATQPDTSSKRKRHLTKRSRTEETRPSTSSDRPRTSHSLFGTAYRRGSNSDDVHLQHPFTTREEALWFLGLPEKARRQQFSKDEQQSLVRHCRQILSDSTGVSRGSPPTSDDMAASRRQNPTVSTSDRLAVPNHGTRVTTTPDPGMKKPKSFYTGSSSSNASTTRPEIGRAFLATPAHSTHSSQNDDSTPKGSWRFPSLKPIPLPPPRLAPVSSSPAVRNFSTPSRAERKLSEQSEYSGSASRERPRDNQDQQQPTKAKAADTSRLYDERGLSFPHPSPDTTPASSPQMSSFLDSHDEDEGSMDIHGPKTPPLAPQSFNVDTYKEVAVQLSSLERPYGIPPVTDHFEKSYVDLSILSGSFFTSETGPLQLGLHGELSTSPTESRKGYHSTDTSVDEFDPLSLGSLPVCDDQTGAHGAFAIHDRVPKKGIKKVLKHLVNH</sequence>
<name>A0A9P4Q4U3_9PEZI</name>
<feature type="compositionally biased region" description="Pro residues" evidence="1">
    <location>
        <begin position="304"/>
        <end position="313"/>
    </location>
</feature>
<accession>A0A9P4Q4U3</accession>
<evidence type="ECO:0000313" key="2">
    <source>
        <dbReference type="EMBL" id="KAF2718159.1"/>
    </source>
</evidence>
<dbReference type="AlphaFoldDB" id="A0A9P4Q4U3"/>
<feature type="compositionally biased region" description="Polar residues" evidence="1">
    <location>
        <begin position="281"/>
        <end position="295"/>
    </location>
</feature>
<feature type="compositionally biased region" description="Polar residues" evidence="1">
    <location>
        <begin position="200"/>
        <end position="213"/>
    </location>
</feature>
<feature type="compositionally biased region" description="Polar residues" evidence="1">
    <location>
        <begin position="221"/>
        <end position="231"/>
    </location>
</feature>
<keyword evidence="3" id="KW-1185">Reference proteome</keyword>
<dbReference type="EMBL" id="MU003829">
    <property type="protein sequence ID" value="KAF2718159.1"/>
    <property type="molecule type" value="Genomic_DNA"/>
</dbReference>
<organism evidence="2 3">
    <name type="scientific">Polychaeton citri CBS 116435</name>
    <dbReference type="NCBI Taxonomy" id="1314669"/>
    <lineage>
        <taxon>Eukaryota</taxon>
        <taxon>Fungi</taxon>
        <taxon>Dikarya</taxon>
        <taxon>Ascomycota</taxon>
        <taxon>Pezizomycotina</taxon>
        <taxon>Dothideomycetes</taxon>
        <taxon>Dothideomycetidae</taxon>
        <taxon>Capnodiales</taxon>
        <taxon>Capnodiaceae</taxon>
        <taxon>Polychaeton</taxon>
    </lineage>
</organism>
<feature type="region of interest" description="Disordered" evidence="1">
    <location>
        <begin position="49"/>
        <end position="159"/>
    </location>
</feature>
<evidence type="ECO:0000256" key="1">
    <source>
        <dbReference type="SAM" id="MobiDB-lite"/>
    </source>
</evidence>
<comment type="caution">
    <text evidence="2">The sequence shown here is derived from an EMBL/GenBank/DDBJ whole genome shotgun (WGS) entry which is preliminary data.</text>
</comment>
<gene>
    <name evidence="2" type="ORF">K431DRAFT_287897</name>
</gene>
<feature type="compositionally biased region" description="Basic and acidic residues" evidence="1">
    <location>
        <begin position="49"/>
        <end position="60"/>
    </location>
</feature>
<feature type="compositionally biased region" description="Polar residues" evidence="1">
    <location>
        <begin position="383"/>
        <end position="397"/>
    </location>
</feature>
<dbReference type="Proteomes" id="UP000799441">
    <property type="component" value="Unassembled WGS sequence"/>
</dbReference>
<protein>
    <submittedName>
        <fullName evidence="2">Uncharacterized protein</fullName>
    </submittedName>
</protein>
<evidence type="ECO:0000313" key="3">
    <source>
        <dbReference type="Proteomes" id="UP000799441"/>
    </source>
</evidence>
<feature type="compositionally biased region" description="Polar residues" evidence="1">
    <location>
        <begin position="61"/>
        <end position="73"/>
    </location>
</feature>
<proteinExistence type="predicted"/>
<feature type="region of interest" description="Disordered" evidence="1">
    <location>
        <begin position="199"/>
        <end position="421"/>
    </location>
</feature>
<reference evidence="2" key="1">
    <citation type="journal article" date="2020" name="Stud. Mycol.">
        <title>101 Dothideomycetes genomes: a test case for predicting lifestyles and emergence of pathogens.</title>
        <authorList>
            <person name="Haridas S."/>
            <person name="Albert R."/>
            <person name="Binder M."/>
            <person name="Bloem J."/>
            <person name="Labutti K."/>
            <person name="Salamov A."/>
            <person name="Andreopoulos B."/>
            <person name="Baker S."/>
            <person name="Barry K."/>
            <person name="Bills G."/>
            <person name="Bluhm B."/>
            <person name="Cannon C."/>
            <person name="Castanera R."/>
            <person name="Culley D."/>
            <person name="Daum C."/>
            <person name="Ezra D."/>
            <person name="Gonzalez J."/>
            <person name="Henrissat B."/>
            <person name="Kuo A."/>
            <person name="Liang C."/>
            <person name="Lipzen A."/>
            <person name="Lutzoni F."/>
            <person name="Magnuson J."/>
            <person name="Mondo S."/>
            <person name="Nolan M."/>
            <person name="Ohm R."/>
            <person name="Pangilinan J."/>
            <person name="Park H.-J."/>
            <person name="Ramirez L."/>
            <person name="Alfaro M."/>
            <person name="Sun H."/>
            <person name="Tritt A."/>
            <person name="Yoshinaga Y."/>
            <person name="Zwiers L.-H."/>
            <person name="Turgeon B."/>
            <person name="Goodwin S."/>
            <person name="Spatafora J."/>
            <person name="Crous P."/>
            <person name="Grigoriev I."/>
        </authorList>
    </citation>
    <scope>NUCLEOTIDE SEQUENCE</scope>
    <source>
        <strain evidence="2">CBS 116435</strain>
    </source>
</reference>
<feature type="compositionally biased region" description="Polar residues" evidence="1">
    <location>
        <begin position="257"/>
        <end position="269"/>
    </location>
</feature>